<dbReference type="RefSeq" id="WP_141336105.1">
    <property type="nucleotide sequence ID" value="NZ_JBDLZV010000001.1"/>
</dbReference>
<name>A0A7X2ZGT0_9BACL</name>
<organism evidence="1 2">
    <name type="scientific">Paenibacillus validus</name>
    <dbReference type="NCBI Taxonomy" id="44253"/>
    <lineage>
        <taxon>Bacteria</taxon>
        <taxon>Bacillati</taxon>
        <taxon>Bacillota</taxon>
        <taxon>Bacilli</taxon>
        <taxon>Bacillales</taxon>
        <taxon>Paenibacillaceae</taxon>
        <taxon>Paenibacillus</taxon>
    </lineage>
</organism>
<comment type="caution">
    <text evidence="1">The sequence shown here is derived from an EMBL/GenBank/DDBJ whole genome shotgun (WGS) entry which is preliminary data.</text>
</comment>
<evidence type="ECO:0000313" key="1">
    <source>
        <dbReference type="EMBL" id="MUG73988.1"/>
    </source>
</evidence>
<evidence type="ECO:0000313" key="2">
    <source>
        <dbReference type="Proteomes" id="UP000450917"/>
    </source>
</evidence>
<protein>
    <submittedName>
        <fullName evidence="1">Uncharacterized protein</fullName>
    </submittedName>
</protein>
<reference evidence="1 2" key="1">
    <citation type="submission" date="2019-11" db="EMBL/GenBank/DDBJ databases">
        <title>Draft genome sequences of five Paenibacillus species of dairy origin.</title>
        <authorList>
            <person name="Olajide A.M."/>
            <person name="Chen S."/>
            <person name="Lapointe G."/>
        </authorList>
    </citation>
    <scope>NUCLEOTIDE SEQUENCE [LARGE SCALE GENOMIC DNA]</scope>
    <source>
        <strain evidence="1 2">2CS3</strain>
    </source>
</reference>
<accession>A0A7X2ZGT0</accession>
<proteinExistence type="predicted"/>
<keyword evidence="2" id="KW-1185">Reference proteome</keyword>
<gene>
    <name evidence="1" type="ORF">GNP93_25695</name>
</gene>
<dbReference type="EMBL" id="WNZX01000039">
    <property type="protein sequence ID" value="MUG73988.1"/>
    <property type="molecule type" value="Genomic_DNA"/>
</dbReference>
<sequence>MIHSKIIRIAKVVLEDTQGEMFWFNYEGLYMLTDKQYVKLRDKEVTYLFLIINNQDHQLLRAVYEEDVIVELKERHPLHLNKISLFPKEDSVYKMTAYYYDLIKSDERFQTSFRIAADDKPLDVMFHFLKTGYDNVHFLEEN</sequence>
<dbReference type="AlphaFoldDB" id="A0A7X2ZGT0"/>
<dbReference type="Proteomes" id="UP000450917">
    <property type="component" value="Unassembled WGS sequence"/>
</dbReference>